<dbReference type="EMBL" id="ADNY01000013">
    <property type="protein sequence ID" value="EFG55944.1"/>
    <property type="molecule type" value="Genomic_DNA"/>
</dbReference>
<feature type="domain" description="HTH lacI-type" evidence="4">
    <location>
        <begin position="3"/>
        <end position="48"/>
    </location>
</feature>
<dbReference type="Pfam" id="PF13377">
    <property type="entry name" value="Peripla_BP_3"/>
    <property type="match status" value="1"/>
</dbReference>
<dbReference type="GO" id="GO:0000976">
    <property type="term" value="F:transcription cis-regulatory region binding"/>
    <property type="evidence" value="ECO:0007669"/>
    <property type="project" value="TreeGrafter"/>
</dbReference>
<dbReference type="GO" id="GO:0003700">
    <property type="term" value="F:DNA-binding transcription factor activity"/>
    <property type="evidence" value="ECO:0007669"/>
    <property type="project" value="TreeGrafter"/>
</dbReference>
<dbReference type="RefSeq" id="WP_006351561.1">
    <property type="nucleotide sequence ID" value="NZ_ADNY01000013.1"/>
</dbReference>
<protein>
    <submittedName>
        <fullName evidence="5">Transcriptional regulator, LacI family</fullName>
    </submittedName>
</protein>
<dbReference type="SUPFAM" id="SSF53822">
    <property type="entry name" value="Periplasmic binding protein-like I"/>
    <property type="match status" value="1"/>
</dbReference>
<dbReference type="InterPro" id="IPR000843">
    <property type="entry name" value="HTH_LacI"/>
</dbReference>
<comment type="caution">
    <text evidence="5">The sequence shown here is derived from an EMBL/GenBank/DDBJ whole genome shotgun (WGS) entry which is preliminary data.</text>
</comment>
<dbReference type="Gene3D" id="1.10.260.40">
    <property type="entry name" value="lambda repressor-like DNA-binding domains"/>
    <property type="match status" value="1"/>
</dbReference>
<dbReference type="STRING" id="83683.B1745_02470"/>
<accession>D4YSC9</accession>
<dbReference type="CDD" id="cd01392">
    <property type="entry name" value="HTH_LacI"/>
    <property type="match status" value="1"/>
</dbReference>
<proteinExistence type="predicted"/>
<reference evidence="5 6" key="1">
    <citation type="submission" date="2010-04" db="EMBL/GenBank/DDBJ databases">
        <authorList>
            <person name="Muzny D."/>
            <person name="Qin X."/>
            <person name="Deng J."/>
            <person name="Jiang H."/>
            <person name="Liu Y."/>
            <person name="Qu J."/>
            <person name="Song X.-Z."/>
            <person name="Zhang L."/>
            <person name="Thornton R."/>
            <person name="Coyle M."/>
            <person name="Francisco L."/>
            <person name="Jackson L."/>
            <person name="Javaid M."/>
            <person name="Korchina V."/>
            <person name="Kovar C."/>
            <person name="Mata R."/>
            <person name="Mathew T."/>
            <person name="Ngo R."/>
            <person name="Nguyen L."/>
            <person name="Nguyen N."/>
            <person name="Okwuonu G."/>
            <person name="Ongeri F."/>
            <person name="Pham C."/>
            <person name="Simmons D."/>
            <person name="Wilczek-Boney K."/>
            <person name="Hale W."/>
            <person name="Jakkamsetti A."/>
            <person name="Pham P."/>
            <person name="Ruth R."/>
            <person name="San Lucas F."/>
            <person name="Warren J."/>
            <person name="Zhang J."/>
            <person name="Zhao Z."/>
            <person name="Zhou C."/>
            <person name="Zhu D."/>
            <person name="Lee S."/>
            <person name="Bess C."/>
            <person name="Blankenburg K."/>
            <person name="Forbes L."/>
            <person name="Fu Q."/>
            <person name="Gubbala S."/>
            <person name="Hirani K."/>
            <person name="Jayaseelan J.C."/>
            <person name="Lara F."/>
            <person name="Munidasa M."/>
            <person name="Palculict T."/>
            <person name="Patil S."/>
            <person name="Pu L.-L."/>
            <person name="Saada N."/>
            <person name="Tang L."/>
            <person name="Weissenberger G."/>
            <person name="Zhu Y."/>
            <person name="Hemphill L."/>
            <person name="Shang Y."/>
            <person name="Youmans B."/>
            <person name="Ayvaz T."/>
            <person name="Ross M."/>
            <person name="Santibanez J."/>
            <person name="Aqrawi P."/>
            <person name="Gross S."/>
            <person name="Joshi V."/>
            <person name="Fowler G."/>
            <person name="Nazareth L."/>
            <person name="Reid J."/>
            <person name="Worley K."/>
            <person name="Petrosino J."/>
            <person name="Highlander S."/>
            <person name="Gibbs R."/>
        </authorList>
    </citation>
    <scope>NUCLEOTIDE SEQUENCE [LARGE SCALE GENOMIC DNA]</scope>
    <source>
        <strain evidence="5 6">DSM 11664</strain>
    </source>
</reference>
<evidence type="ECO:0000256" key="3">
    <source>
        <dbReference type="ARBA" id="ARBA00023163"/>
    </source>
</evidence>
<dbReference type="Proteomes" id="UP000004069">
    <property type="component" value="Unassembled WGS sequence"/>
</dbReference>
<dbReference type="CDD" id="cd01544">
    <property type="entry name" value="PBP1_GalR"/>
    <property type="match status" value="1"/>
</dbReference>
<evidence type="ECO:0000313" key="5">
    <source>
        <dbReference type="EMBL" id="EFG55944.1"/>
    </source>
</evidence>
<keyword evidence="1" id="KW-0805">Transcription regulation</keyword>
<evidence type="ECO:0000313" key="6">
    <source>
        <dbReference type="Proteomes" id="UP000004069"/>
    </source>
</evidence>
<dbReference type="SMART" id="SM00354">
    <property type="entry name" value="HTH_LACI"/>
    <property type="match status" value="1"/>
</dbReference>
<dbReference type="PROSITE" id="PS50932">
    <property type="entry name" value="HTH_LACI_2"/>
    <property type="match status" value="1"/>
</dbReference>
<keyword evidence="3" id="KW-0804">Transcription</keyword>
<dbReference type="OrthoDB" id="43195at2"/>
<dbReference type="PANTHER" id="PTHR30146:SF149">
    <property type="entry name" value="HTH-TYPE TRANSCRIPTIONAL REGULATOR EBGR"/>
    <property type="match status" value="1"/>
</dbReference>
<dbReference type="InterPro" id="IPR046335">
    <property type="entry name" value="LacI/GalR-like_sensor"/>
</dbReference>
<sequence>MATTIKAIAAKAGYSQATVSRLLNNDQTLSVTAETKNKILKVANELGYWQQEKKTPIKLPLALLYRVNGAEHIQDEYFAYLKKALENVIKERKLELTTFTSIKDLIAKADLYQGFLGVGTAEITEKDLQNLHQVLANGVFIDINPAPQLFDSVQPNLGLAVEDALDRLTQKGYQRIAFIGAESFNLDGASQRDIREIRFRETARLKNIKEAKVFAQGIVSVKNGYRLCRKMLQECKDNLPEALIVSSDTLSVGVLQALNEADVKVPQDIAIISINNNDVSQYMSPPLTTYNIDQTEMGKLALDMLLGRIRDPHRPNLHLEMNTNLIVRKSFY</sequence>
<evidence type="ECO:0000259" key="4">
    <source>
        <dbReference type="PROSITE" id="PS50932"/>
    </source>
</evidence>
<dbReference type="AlphaFoldDB" id="D4YSC9"/>
<dbReference type="SUPFAM" id="SSF47413">
    <property type="entry name" value="lambda repressor-like DNA-binding domains"/>
    <property type="match status" value="1"/>
</dbReference>
<gene>
    <name evidence="5" type="ORF">HMPREF0493_0407</name>
</gene>
<evidence type="ECO:0000256" key="2">
    <source>
        <dbReference type="ARBA" id="ARBA00023125"/>
    </source>
</evidence>
<dbReference type="InterPro" id="IPR028082">
    <property type="entry name" value="Peripla_BP_I"/>
</dbReference>
<dbReference type="InterPro" id="IPR010982">
    <property type="entry name" value="Lambda_DNA-bd_dom_sf"/>
</dbReference>
<dbReference type="Gene3D" id="3.40.50.2300">
    <property type="match status" value="1"/>
</dbReference>
<evidence type="ECO:0000256" key="1">
    <source>
        <dbReference type="ARBA" id="ARBA00023015"/>
    </source>
</evidence>
<dbReference type="Pfam" id="PF00356">
    <property type="entry name" value="LacI"/>
    <property type="match status" value="1"/>
</dbReference>
<name>D4YSC9_9LACO</name>
<keyword evidence="2" id="KW-0238">DNA-binding</keyword>
<dbReference type="eggNOG" id="COG1609">
    <property type="taxonomic scope" value="Bacteria"/>
</dbReference>
<dbReference type="PANTHER" id="PTHR30146">
    <property type="entry name" value="LACI-RELATED TRANSCRIPTIONAL REPRESSOR"/>
    <property type="match status" value="1"/>
</dbReference>
<organism evidence="5 6">
    <name type="scientific">Lactobacillus amylolyticus DSM 11664</name>
    <dbReference type="NCBI Taxonomy" id="585524"/>
    <lineage>
        <taxon>Bacteria</taxon>
        <taxon>Bacillati</taxon>
        <taxon>Bacillota</taxon>
        <taxon>Bacilli</taxon>
        <taxon>Lactobacillales</taxon>
        <taxon>Lactobacillaceae</taxon>
        <taxon>Lactobacillus</taxon>
    </lineage>
</organism>
<keyword evidence="6" id="KW-1185">Reference proteome</keyword>